<feature type="compositionally biased region" description="Gly residues" evidence="1">
    <location>
        <begin position="29"/>
        <end position="48"/>
    </location>
</feature>
<keyword evidence="3" id="KW-1185">Reference proteome</keyword>
<reference evidence="2 3" key="1">
    <citation type="submission" date="2016-08" db="EMBL/GenBank/DDBJ databases">
        <title>Whole genome sequence of Mesorhizobium sp. strain UASWS1009 isolated from industrial sewage.</title>
        <authorList>
            <person name="Crovadore J."/>
            <person name="Calmin G."/>
            <person name="Chablais R."/>
            <person name="Cochard B."/>
            <person name="Lefort F."/>
        </authorList>
    </citation>
    <scope>NUCLEOTIDE SEQUENCE [LARGE SCALE GENOMIC DNA]</scope>
    <source>
        <strain evidence="2 3">UASWS1009</strain>
    </source>
</reference>
<feature type="region of interest" description="Disordered" evidence="1">
    <location>
        <begin position="1"/>
        <end position="62"/>
    </location>
</feature>
<gene>
    <name evidence="2" type="ORF">QV13_05365</name>
</gene>
<accession>A0A1C2E795</accession>
<name>A0A1C2E795_9HYPH</name>
<evidence type="ECO:0000313" key="3">
    <source>
        <dbReference type="Proteomes" id="UP000094412"/>
    </source>
</evidence>
<evidence type="ECO:0000313" key="2">
    <source>
        <dbReference type="EMBL" id="OCX22872.1"/>
    </source>
</evidence>
<feature type="region of interest" description="Disordered" evidence="1">
    <location>
        <begin position="583"/>
        <end position="682"/>
    </location>
</feature>
<feature type="compositionally biased region" description="Basic and acidic residues" evidence="1">
    <location>
        <begin position="672"/>
        <end position="682"/>
    </location>
</feature>
<dbReference type="OrthoDB" id="7199783at2"/>
<feature type="compositionally biased region" description="Basic and acidic residues" evidence="1">
    <location>
        <begin position="608"/>
        <end position="619"/>
    </location>
</feature>
<proteinExistence type="predicted"/>
<organism evidence="2 3">
    <name type="scientific">Mesorhizobium hungaricum</name>
    <dbReference type="NCBI Taxonomy" id="1566387"/>
    <lineage>
        <taxon>Bacteria</taxon>
        <taxon>Pseudomonadati</taxon>
        <taxon>Pseudomonadota</taxon>
        <taxon>Alphaproteobacteria</taxon>
        <taxon>Hyphomicrobiales</taxon>
        <taxon>Phyllobacteriaceae</taxon>
        <taxon>Mesorhizobium</taxon>
    </lineage>
</organism>
<feature type="compositionally biased region" description="Basic and acidic residues" evidence="1">
    <location>
        <begin position="642"/>
        <end position="660"/>
    </location>
</feature>
<feature type="compositionally biased region" description="Polar residues" evidence="1">
    <location>
        <begin position="620"/>
        <end position="634"/>
    </location>
</feature>
<sequence>MRNPRRKPFRSRRHLPLYQELIEDDRRGGGGGGGGGNGGGVAGKGAGGSRRPYSPARSRPDPFAASTALSRATGHNAVVVKILSYGAGAGSARNVLEYQAKEERAIDQDGREVVSIKDALKQWERDFTTREGSKDILLLTYELPNASRETVAKALDNLARDGILQDGDTQRTYAYSIGPGVKDQTRLQLAIVLAHEKLDRADRTSDGHIPPSIEMVRAIDRRVDDRLAGQGIAPIWRYPAQFASGPKGFNATLHAMQRQDNAVTLSTHAHLVERGNKTPIYKRTGERRSITTTDHKELTREGRTIGVLLQSRQPRDFMHLLLSGPASVDRDKFIEAAGDFLGTQFHGHRYAFAIHNRHERAKHPHVHAIVSLKGPGRTRLNPNIRDFTEWRERFADKARDRGLAIDHQKRLDRAGPPPVKRWEWEMFRRMGAYTPPNVMTKVMNKIRDTPTAPTMQAGVDRFNTSKKALGRVIDMLETIGKDRAQPSTARELSKDLTIGLRREYRRLEDAVSSGELPSHEKGEIHMLRNTPITSSQAKTAMDAIATSAAAVAKAISNPTERAIFESATRVIDKVVKLQLDSRVAKGKERHDDRTSNATSTKSGAGRDAMFEKGEIDRTSSNRSADVSRIAQANQGRAIVGDSQERGRDRAKERDPEKQQERQIPSRVVLTPPKDRDRGDRSR</sequence>
<dbReference type="STRING" id="1566387.QV13_05365"/>
<feature type="compositionally biased region" description="Basic residues" evidence="1">
    <location>
        <begin position="1"/>
        <end position="15"/>
    </location>
</feature>
<dbReference type="Proteomes" id="UP000094412">
    <property type="component" value="Unassembled WGS sequence"/>
</dbReference>
<evidence type="ECO:0008006" key="4">
    <source>
        <dbReference type="Google" id="ProtNLM"/>
    </source>
</evidence>
<comment type="caution">
    <text evidence="2">The sequence shown here is derived from an EMBL/GenBank/DDBJ whole genome shotgun (WGS) entry which is preliminary data.</text>
</comment>
<feature type="compositionally biased region" description="Basic and acidic residues" evidence="1">
    <location>
        <begin position="583"/>
        <end position="594"/>
    </location>
</feature>
<dbReference type="AlphaFoldDB" id="A0A1C2E795"/>
<protein>
    <recommendedName>
        <fullName evidence="4">Conjugal transfer protein TraA</fullName>
    </recommendedName>
</protein>
<evidence type="ECO:0000256" key="1">
    <source>
        <dbReference type="SAM" id="MobiDB-lite"/>
    </source>
</evidence>
<dbReference type="EMBL" id="MDEO01000026">
    <property type="protein sequence ID" value="OCX22872.1"/>
    <property type="molecule type" value="Genomic_DNA"/>
</dbReference>